<proteinExistence type="predicted"/>
<evidence type="ECO:0000313" key="1">
    <source>
        <dbReference type="EMBL" id="NYG99335.1"/>
    </source>
</evidence>
<dbReference type="Proteomes" id="UP000553888">
    <property type="component" value="Unassembled WGS sequence"/>
</dbReference>
<gene>
    <name evidence="1" type="ORF">BJ979_001961</name>
</gene>
<name>A0A852YQ47_9MICO</name>
<protein>
    <recommendedName>
        <fullName evidence="3">Restriction endonuclease</fullName>
    </recommendedName>
</protein>
<dbReference type="RefSeq" id="WP_179567471.1">
    <property type="nucleotide sequence ID" value="NZ_JACBZY010000001.1"/>
</dbReference>
<accession>A0A852YQ47</accession>
<evidence type="ECO:0008006" key="3">
    <source>
        <dbReference type="Google" id="ProtNLM"/>
    </source>
</evidence>
<reference evidence="1 2" key="1">
    <citation type="submission" date="2020-07" db="EMBL/GenBank/DDBJ databases">
        <title>Sequencing the genomes of 1000 actinobacteria strains.</title>
        <authorList>
            <person name="Klenk H.-P."/>
        </authorList>
    </citation>
    <scope>NUCLEOTIDE SEQUENCE [LARGE SCALE GENOMIC DNA]</scope>
    <source>
        <strain evidence="1 2">DSM 23141</strain>
    </source>
</reference>
<dbReference type="AlphaFoldDB" id="A0A852YQ47"/>
<dbReference type="EMBL" id="JACBZY010000001">
    <property type="protein sequence ID" value="NYG99335.1"/>
    <property type="molecule type" value="Genomic_DNA"/>
</dbReference>
<keyword evidence="2" id="KW-1185">Reference proteome</keyword>
<sequence>MKKEQLAGYLLEEVLGYLLESSGYRLVSEADDPASLVSRSNGLCVRGRGAEHQAEALGDLDIAVPFSLPIRLFVEAKCVARPTPIGVVRNAHGVVHDVNEFTHSSIATSRTLRQVQYRYSVFSTGGFTKDAQSFAVAHQISLIDLSSSVWSGLAKSLLDAASAALRLNLGEEGNVATVRRALRESLRSTDSVEYEDDQDLAPGAEAMQSISRYSVGRWARDCAENVLRGKTGKNDLLLGFVDAPFVLALKPEDIDRFDEHAKLFGDDFAVSIRFGRRSPTGGDWVIRPIDDPDAFALSFPIPEAIEQIVLAEDPERQRRAAQRAKRSLLSTITVYRNGRAVRLRYDRTPAEPSPVGDSMLREHLEGRPLDDFAAAGHPLMPHVWPREAIDSLLDRLHRDHHVLERVIRRAAELGGTVSRDDVYSIAEFSPDRTLRGFTRPTDRIRDEMVGEFSLPATALYPLDVHYRNGSRVLSYRVPPEFVERLHGRGADTA</sequence>
<organism evidence="1 2">
    <name type="scientific">Schumannella luteola</name>
    <dbReference type="NCBI Taxonomy" id="472059"/>
    <lineage>
        <taxon>Bacteria</taxon>
        <taxon>Bacillati</taxon>
        <taxon>Actinomycetota</taxon>
        <taxon>Actinomycetes</taxon>
        <taxon>Micrococcales</taxon>
        <taxon>Microbacteriaceae</taxon>
        <taxon>Schumannella</taxon>
    </lineage>
</organism>
<comment type="caution">
    <text evidence="1">The sequence shown here is derived from an EMBL/GenBank/DDBJ whole genome shotgun (WGS) entry which is preliminary data.</text>
</comment>
<evidence type="ECO:0000313" key="2">
    <source>
        <dbReference type="Proteomes" id="UP000553888"/>
    </source>
</evidence>